<evidence type="ECO:0000256" key="1">
    <source>
        <dbReference type="ARBA" id="ARBA00011900"/>
    </source>
</evidence>
<dbReference type="CDD" id="cd16402">
    <property type="entry name" value="ParB_N_like_MT"/>
    <property type="match status" value="1"/>
</dbReference>
<dbReference type="Proteomes" id="UP000886845">
    <property type="component" value="Unassembled WGS sequence"/>
</dbReference>
<dbReference type="Pfam" id="PF01555">
    <property type="entry name" value="N6_N4_Mtase"/>
    <property type="match status" value="1"/>
</dbReference>
<dbReference type="Gene3D" id="3.40.50.150">
    <property type="entry name" value="Vaccinia Virus protein VP39"/>
    <property type="match status" value="1"/>
</dbReference>
<dbReference type="GO" id="GO:0003677">
    <property type="term" value="F:DNA binding"/>
    <property type="evidence" value="ECO:0007669"/>
    <property type="project" value="InterPro"/>
</dbReference>
<dbReference type="GO" id="GO:0005694">
    <property type="term" value="C:chromosome"/>
    <property type="evidence" value="ECO:0007669"/>
    <property type="project" value="TreeGrafter"/>
</dbReference>
<dbReference type="InterPro" id="IPR015840">
    <property type="entry name" value="DNA_MeTrfase_ParB"/>
</dbReference>
<dbReference type="GO" id="GO:0009007">
    <property type="term" value="F:site-specific DNA-methyltransferase (adenine-specific) activity"/>
    <property type="evidence" value="ECO:0007669"/>
    <property type="project" value="UniProtKB-EC"/>
</dbReference>
<reference evidence="8" key="1">
    <citation type="submission" date="2020-10" db="EMBL/GenBank/DDBJ databases">
        <authorList>
            <person name="Gilroy R."/>
        </authorList>
    </citation>
    <scope>NUCLEOTIDE SEQUENCE</scope>
    <source>
        <strain evidence="8">35461</strain>
    </source>
</reference>
<dbReference type="PRINTS" id="PR00506">
    <property type="entry name" value="D21N6MTFRASE"/>
</dbReference>
<evidence type="ECO:0000256" key="2">
    <source>
        <dbReference type="ARBA" id="ARBA00022603"/>
    </source>
</evidence>
<organism evidence="8 9">
    <name type="scientific">Candidatus Spyradenecus faecavium</name>
    <dbReference type="NCBI Taxonomy" id="2840947"/>
    <lineage>
        <taxon>Bacteria</taxon>
        <taxon>Pseudomonadati</taxon>
        <taxon>Lentisphaerota</taxon>
        <taxon>Lentisphaeria</taxon>
        <taxon>Lentisphaerales</taxon>
        <taxon>Lentisphaeraceae</taxon>
        <taxon>Lentisphaeraceae incertae sedis</taxon>
        <taxon>Candidatus Spyradenecus</taxon>
    </lineage>
</organism>
<dbReference type="SUPFAM" id="SSF53335">
    <property type="entry name" value="S-adenosyl-L-methionine-dependent methyltransferases"/>
    <property type="match status" value="1"/>
</dbReference>
<name>A0A9D1NMA3_9BACT</name>
<proteinExistence type="predicted"/>
<dbReference type="SUPFAM" id="SSF110849">
    <property type="entry name" value="ParB/Sulfiredoxin"/>
    <property type="match status" value="1"/>
</dbReference>
<dbReference type="InterPro" id="IPR003115">
    <property type="entry name" value="ParB_N"/>
</dbReference>
<dbReference type="PIRSF" id="PIRSF036758">
    <property type="entry name" value="Aden_M_ParB"/>
    <property type="match status" value="1"/>
</dbReference>
<evidence type="ECO:0000259" key="7">
    <source>
        <dbReference type="SMART" id="SM00470"/>
    </source>
</evidence>
<dbReference type="EMBL" id="DVOR01000129">
    <property type="protein sequence ID" value="HIV09271.1"/>
    <property type="molecule type" value="Genomic_DNA"/>
</dbReference>
<evidence type="ECO:0000256" key="3">
    <source>
        <dbReference type="ARBA" id="ARBA00022679"/>
    </source>
</evidence>
<dbReference type="InterPro" id="IPR036086">
    <property type="entry name" value="ParB/Sulfiredoxin_sf"/>
</dbReference>
<dbReference type="SMART" id="SM00470">
    <property type="entry name" value="ParB"/>
    <property type="match status" value="1"/>
</dbReference>
<dbReference type="GO" id="GO:0007059">
    <property type="term" value="P:chromosome segregation"/>
    <property type="evidence" value="ECO:0007669"/>
    <property type="project" value="TreeGrafter"/>
</dbReference>
<dbReference type="GO" id="GO:0032259">
    <property type="term" value="P:methylation"/>
    <property type="evidence" value="ECO:0007669"/>
    <property type="project" value="UniProtKB-KW"/>
</dbReference>
<sequence length="401" mass="44324">MRIVELPIDTLKPYAQNPRINDAAVDAVCASLREFGWQQPLVLDQDHTVIIGHTRLKAAQRLGMATVPCVIADGLTPEQVKALRIADNKTGEIAEWDMALLPEELRALCDLGYDATLTGFSLEDIGDLLAGGDTPTDGATDPDAAPEAPKAAKSQSGALYTLGEHRLLCGDATRTDDVRKVMDGDTAALWLTDPPYNVAYEGSDGKTIQNDNMEDSAFRDFLAASFKAAVATMVPGATFYIFHADSEGFNFRAACRDADLKVRQCLIWKKNSLVLGRQDYQWAHEPCLTGWKDGAAHHWYSDRKQTTVMAFDKPKKNGDHPTMKPVEMLEYLLKNSSKRGDVVLDTFGGSGSTLMACERLGRKCRMVELDPRYCDVIRRRWAEFRFGEGCDWEAKTPPAQA</sequence>
<dbReference type="EC" id="2.1.1.72" evidence="1"/>
<comment type="caution">
    <text evidence="8">The sequence shown here is derived from an EMBL/GenBank/DDBJ whole genome shotgun (WGS) entry which is preliminary data.</text>
</comment>
<evidence type="ECO:0000256" key="5">
    <source>
        <dbReference type="ARBA" id="ARBA00047942"/>
    </source>
</evidence>
<dbReference type="InterPro" id="IPR029063">
    <property type="entry name" value="SAM-dependent_MTases_sf"/>
</dbReference>
<dbReference type="InterPro" id="IPR002941">
    <property type="entry name" value="DNA_methylase_N4/N6"/>
</dbReference>
<dbReference type="PANTHER" id="PTHR33375:SF1">
    <property type="entry name" value="CHROMOSOME-PARTITIONING PROTEIN PARB-RELATED"/>
    <property type="match status" value="1"/>
</dbReference>
<feature type="region of interest" description="Disordered" evidence="6">
    <location>
        <begin position="131"/>
        <end position="155"/>
    </location>
</feature>
<keyword evidence="2" id="KW-0489">Methyltransferase</keyword>
<keyword evidence="4" id="KW-0949">S-adenosyl-L-methionine</keyword>
<keyword evidence="3" id="KW-0808">Transferase</keyword>
<dbReference type="InterPro" id="IPR050336">
    <property type="entry name" value="Chromosome_partition/occlusion"/>
</dbReference>
<protein>
    <recommendedName>
        <fullName evidence="1">site-specific DNA-methyltransferase (adenine-specific)</fullName>
        <ecNumber evidence="1">2.1.1.72</ecNumber>
    </recommendedName>
</protein>
<dbReference type="PANTHER" id="PTHR33375">
    <property type="entry name" value="CHROMOSOME-PARTITIONING PROTEIN PARB-RELATED"/>
    <property type="match status" value="1"/>
</dbReference>
<gene>
    <name evidence="8" type="ORF">IAC79_04065</name>
</gene>
<dbReference type="AlphaFoldDB" id="A0A9D1NMA3"/>
<evidence type="ECO:0000313" key="9">
    <source>
        <dbReference type="Proteomes" id="UP000886845"/>
    </source>
</evidence>
<accession>A0A9D1NMA3</accession>
<evidence type="ECO:0000256" key="4">
    <source>
        <dbReference type="ARBA" id="ARBA00022691"/>
    </source>
</evidence>
<evidence type="ECO:0000256" key="6">
    <source>
        <dbReference type="SAM" id="MobiDB-lite"/>
    </source>
</evidence>
<dbReference type="GO" id="GO:0008170">
    <property type="term" value="F:N-methyltransferase activity"/>
    <property type="evidence" value="ECO:0007669"/>
    <property type="project" value="InterPro"/>
</dbReference>
<evidence type="ECO:0000313" key="8">
    <source>
        <dbReference type="EMBL" id="HIV09271.1"/>
    </source>
</evidence>
<dbReference type="Gene3D" id="3.90.1530.10">
    <property type="entry name" value="Conserved hypothetical protein from pyrococcus furiosus pfu- 392566-001, ParB domain"/>
    <property type="match status" value="1"/>
</dbReference>
<comment type="catalytic activity">
    <reaction evidence="5">
        <text>a 2'-deoxyadenosine in DNA + S-adenosyl-L-methionine = an N(6)-methyl-2'-deoxyadenosine in DNA + S-adenosyl-L-homocysteine + H(+)</text>
        <dbReference type="Rhea" id="RHEA:15197"/>
        <dbReference type="Rhea" id="RHEA-COMP:12418"/>
        <dbReference type="Rhea" id="RHEA-COMP:12419"/>
        <dbReference type="ChEBI" id="CHEBI:15378"/>
        <dbReference type="ChEBI" id="CHEBI:57856"/>
        <dbReference type="ChEBI" id="CHEBI:59789"/>
        <dbReference type="ChEBI" id="CHEBI:90615"/>
        <dbReference type="ChEBI" id="CHEBI:90616"/>
        <dbReference type="EC" id="2.1.1.72"/>
    </reaction>
</comment>
<feature type="domain" description="ParB-like N-terminal" evidence="7">
    <location>
        <begin position="4"/>
        <end position="89"/>
    </location>
</feature>
<feature type="compositionally biased region" description="Low complexity" evidence="6">
    <location>
        <begin position="131"/>
        <end position="152"/>
    </location>
</feature>
<dbReference type="InterPro" id="IPR002295">
    <property type="entry name" value="N4/N6-MTase_EcoPI_Mod-like"/>
</dbReference>
<dbReference type="Pfam" id="PF02195">
    <property type="entry name" value="ParB_N"/>
    <property type="match status" value="1"/>
</dbReference>
<reference evidence="8" key="2">
    <citation type="journal article" date="2021" name="PeerJ">
        <title>Extensive microbial diversity within the chicken gut microbiome revealed by metagenomics and culture.</title>
        <authorList>
            <person name="Gilroy R."/>
            <person name="Ravi A."/>
            <person name="Getino M."/>
            <person name="Pursley I."/>
            <person name="Horton D.L."/>
            <person name="Alikhan N.F."/>
            <person name="Baker D."/>
            <person name="Gharbi K."/>
            <person name="Hall N."/>
            <person name="Watson M."/>
            <person name="Adriaenssens E.M."/>
            <person name="Foster-Nyarko E."/>
            <person name="Jarju S."/>
            <person name="Secka A."/>
            <person name="Antonio M."/>
            <person name="Oren A."/>
            <person name="Chaudhuri R.R."/>
            <person name="La Ragione R."/>
            <person name="Hildebrand F."/>
            <person name="Pallen M.J."/>
        </authorList>
    </citation>
    <scope>NUCLEOTIDE SEQUENCE</scope>
    <source>
        <strain evidence="8">35461</strain>
    </source>
</reference>